<evidence type="ECO:0000313" key="2">
    <source>
        <dbReference type="EMBL" id="CAF4428576.1"/>
    </source>
</evidence>
<comment type="caution">
    <text evidence="2">The sequence shown here is derived from an EMBL/GenBank/DDBJ whole genome shotgun (WGS) entry which is preliminary data.</text>
</comment>
<accession>A0A820R2D9</accession>
<dbReference type="EMBL" id="CAJOAY010031842">
    <property type="protein sequence ID" value="CAF4428576.1"/>
    <property type="molecule type" value="Genomic_DNA"/>
</dbReference>
<name>A0A820R2D9_9BILA</name>
<feature type="non-terminal residue" evidence="2">
    <location>
        <position position="1"/>
    </location>
</feature>
<proteinExistence type="predicted"/>
<protein>
    <submittedName>
        <fullName evidence="2">Uncharacterized protein</fullName>
    </submittedName>
</protein>
<dbReference type="AlphaFoldDB" id="A0A820R2D9"/>
<feature type="transmembrane region" description="Helical" evidence="1">
    <location>
        <begin position="6"/>
        <end position="26"/>
    </location>
</feature>
<feature type="non-terminal residue" evidence="2">
    <location>
        <position position="70"/>
    </location>
</feature>
<feature type="transmembrane region" description="Helical" evidence="1">
    <location>
        <begin position="38"/>
        <end position="59"/>
    </location>
</feature>
<evidence type="ECO:0000256" key="1">
    <source>
        <dbReference type="SAM" id="Phobius"/>
    </source>
</evidence>
<organism evidence="2 3">
    <name type="scientific">Adineta steineri</name>
    <dbReference type="NCBI Taxonomy" id="433720"/>
    <lineage>
        <taxon>Eukaryota</taxon>
        <taxon>Metazoa</taxon>
        <taxon>Spiralia</taxon>
        <taxon>Gnathifera</taxon>
        <taxon>Rotifera</taxon>
        <taxon>Eurotatoria</taxon>
        <taxon>Bdelloidea</taxon>
        <taxon>Adinetida</taxon>
        <taxon>Adinetidae</taxon>
        <taxon>Adineta</taxon>
    </lineage>
</organism>
<reference evidence="2" key="1">
    <citation type="submission" date="2021-02" db="EMBL/GenBank/DDBJ databases">
        <authorList>
            <person name="Nowell W R."/>
        </authorList>
    </citation>
    <scope>NUCLEOTIDE SEQUENCE</scope>
</reference>
<gene>
    <name evidence="2" type="ORF">OKA104_LOCUS52941</name>
</gene>
<dbReference type="Proteomes" id="UP000663881">
    <property type="component" value="Unassembled WGS sequence"/>
</dbReference>
<keyword evidence="1" id="KW-1133">Transmembrane helix</keyword>
<keyword evidence="1" id="KW-0472">Membrane</keyword>
<evidence type="ECO:0000313" key="3">
    <source>
        <dbReference type="Proteomes" id="UP000663881"/>
    </source>
</evidence>
<sequence length="70" mass="7845">LLLRPAQSISISTTITIVWTMSLLGITYQLLYHERYKLIETCCYIIVGLFPAIVIADMVDHDGICEMALG</sequence>
<keyword evidence="1" id="KW-0812">Transmembrane</keyword>